<feature type="signal peptide" evidence="10">
    <location>
        <begin position="1"/>
        <end position="28"/>
    </location>
</feature>
<evidence type="ECO:0000256" key="4">
    <source>
        <dbReference type="ARBA" id="ARBA00022960"/>
    </source>
</evidence>
<evidence type="ECO:0000256" key="5">
    <source>
        <dbReference type="ARBA" id="ARBA00022984"/>
    </source>
</evidence>
<keyword evidence="6" id="KW-0961">Cell wall biogenesis/degradation</keyword>
<keyword evidence="4" id="KW-0133">Cell shape</keyword>
<feature type="transmembrane region" description="Helical" evidence="9">
    <location>
        <begin position="405"/>
        <end position="422"/>
    </location>
</feature>
<evidence type="ECO:0000256" key="10">
    <source>
        <dbReference type="SAM" id="SignalP"/>
    </source>
</evidence>
<dbReference type="EMBL" id="BAABJM010000001">
    <property type="protein sequence ID" value="GAA5042860.1"/>
    <property type="molecule type" value="Genomic_DNA"/>
</dbReference>
<comment type="similarity">
    <text evidence="1 7">Belongs to the peptidase S11 family.</text>
</comment>
<dbReference type="PANTHER" id="PTHR21581:SF33">
    <property type="entry name" value="D-ALANYL-D-ALANINE CARBOXYPEPTIDASE DACB"/>
    <property type="match status" value="1"/>
</dbReference>
<keyword evidence="9" id="KW-0472">Membrane</keyword>
<feature type="compositionally biased region" description="Pro residues" evidence="8">
    <location>
        <begin position="33"/>
        <end position="47"/>
    </location>
</feature>
<dbReference type="Gene3D" id="3.40.710.10">
    <property type="entry name" value="DD-peptidase/beta-lactamase superfamily"/>
    <property type="match status" value="1"/>
</dbReference>
<sequence length="430" mass="44934">MKISELRRNAAHCLVAVLALAMTGMVSAAPSLAQPPPPGPPTPPPFSTPNTDDCPQKTQPPPPIDNSEVPAPGDSAPAPLPVPDPPIGGDRLGECGVVLPEGAPPLPKDISATAWQLTDMDSGAVLAAKDPHGRYRSASTIKVLLAIIALRELDLDKVVTGTKEDQSVEGTRVGIGPGGRYSNRLLIQVLVMASGNDAAHALAAQLGGDEATVDKMNELAKSLHALDTRAATPSGLDAPGTSISAYDLSVAFREALTIPLFGEFINTEEVEFPGYPADPTIPGDRDHPSFPVVNDNQLLYTYPGAIGGKTGFTNDARQTFVFATERDGRKLAITLLKADVLPIRPPLQAAYLLDYGFALPRDAHVGNLPDENTEPNVPTPAVASPPGADQDNADSDDGASATTRNTLAALGVLIVIGLLLAARKASQRRR</sequence>
<evidence type="ECO:0000256" key="6">
    <source>
        <dbReference type="ARBA" id="ARBA00023316"/>
    </source>
</evidence>
<gene>
    <name evidence="12" type="ORF">GCM10023318_03670</name>
</gene>
<keyword evidence="12" id="KW-0645">Protease</keyword>
<feature type="chain" id="PRO_5045313887" evidence="10">
    <location>
        <begin position="29"/>
        <end position="430"/>
    </location>
</feature>
<feature type="domain" description="Peptidase S11 D-alanyl-D-alanine carboxypeptidase A N-terminal" evidence="11">
    <location>
        <begin position="107"/>
        <end position="338"/>
    </location>
</feature>
<reference evidence="13" key="1">
    <citation type="journal article" date="2019" name="Int. J. Syst. Evol. Microbiol.">
        <title>The Global Catalogue of Microorganisms (GCM) 10K type strain sequencing project: providing services to taxonomists for standard genome sequencing and annotation.</title>
        <authorList>
            <consortium name="The Broad Institute Genomics Platform"/>
            <consortium name="The Broad Institute Genome Sequencing Center for Infectious Disease"/>
            <person name="Wu L."/>
            <person name="Ma J."/>
        </authorList>
    </citation>
    <scope>NUCLEOTIDE SEQUENCE [LARGE SCALE GENOMIC DNA]</scope>
    <source>
        <strain evidence="13">JCM 18298</strain>
    </source>
</reference>
<evidence type="ECO:0000256" key="7">
    <source>
        <dbReference type="RuleBase" id="RU004016"/>
    </source>
</evidence>
<accession>A0ABP9JSC1</accession>
<dbReference type="InterPro" id="IPR018044">
    <property type="entry name" value="Peptidase_S11"/>
</dbReference>
<feature type="region of interest" description="Disordered" evidence="8">
    <location>
        <begin position="30"/>
        <end position="95"/>
    </location>
</feature>
<keyword evidence="9" id="KW-0812">Transmembrane</keyword>
<keyword evidence="12" id="KW-0121">Carboxypeptidase</keyword>
<dbReference type="PRINTS" id="PR00725">
    <property type="entry name" value="DADACBPTASE1"/>
</dbReference>
<keyword evidence="3" id="KW-0378">Hydrolase</keyword>
<proteinExistence type="inferred from homology"/>
<protein>
    <submittedName>
        <fullName evidence="12">D-alanyl-D-alanine carboxypeptidase family protein</fullName>
    </submittedName>
</protein>
<dbReference type="Pfam" id="PF00768">
    <property type="entry name" value="Peptidase_S11"/>
    <property type="match status" value="1"/>
</dbReference>
<dbReference type="SUPFAM" id="SSF56601">
    <property type="entry name" value="beta-lactamase/transpeptidase-like"/>
    <property type="match status" value="1"/>
</dbReference>
<dbReference type="GO" id="GO:0004180">
    <property type="term" value="F:carboxypeptidase activity"/>
    <property type="evidence" value="ECO:0007669"/>
    <property type="project" value="UniProtKB-KW"/>
</dbReference>
<evidence type="ECO:0000256" key="9">
    <source>
        <dbReference type="SAM" id="Phobius"/>
    </source>
</evidence>
<keyword evidence="2 10" id="KW-0732">Signal</keyword>
<evidence type="ECO:0000313" key="13">
    <source>
        <dbReference type="Proteomes" id="UP001500603"/>
    </source>
</evidence>
<comment type="caution">
    <text evidence="12">The sequence shown here is derived from an EMBL/GenBank/DDBJ whole genome shotgun (WGS) entry which is preliminary data.</text>
</comment>
<dbReference type="RefSeq" id="WP_345493215.1">
    <property type="nucleotide sequence ID" value="NZ_BAABJM010000001.1"/>
</dbReference>
<evidence type="ECO:0000313" key="12">
    <source>
        <dbReference type="EMBL" id="GAA5042860.1"/>
    </source>
</evidence>
<keyword evidence="13" id="KW-1185">Reference proteome</keyword>
<name>A0ABP9JSC1_9NOCA</name>
<dbReference type="PANTHER" id="PTHR21581">
    <property type="entry name" value="D-ALANYL-D-ALANINE CARBOXYPEPTIDASE"/>
    <property type="match status" value="1"/>
</dbReference>
<evidence type="ECO:0000256" key="1">
    <source>
        <dbReference type="ARBA" id="ARBA00007164"/>
    </source>
</evidence>
<feature type="region of interest" description="Disordered" evidence="8">
    <location>
        <begin position="366"/>
        <end position="400"/>
    </location>
</feature>
<evidence type="ECO:0000259" key="11">
    <source>
        <dbReference type="Pfam" id="PF00768"/>
    </source>
</evidence>
<dbReference type="Proteomes" id="UP001500603">
    <property type="component" value="Unassembled WGS sequence"/>
</dbReference>
<evidence type="ECO:0000256" key="2">
    <source>
        <dbReference type="ARBA" id="ARBA00022729"/>
    </source>
</evidence>
<keyword evidence="5" id="KW-0573">Peptidoglycan synthesis</keyword>
<dbReference type="InterPro" id="IPR001967">
    <property type="entry name" value="Peptidase_S11_N"/>
</dbReference>
<dbReference type="InterPro" id="IPR012338">
    <property type="entry name" value="Beta-lactam/transpept-like"/>
</dbReference>
<organism evidence="12 13">
    <name type="scientific">Nocardia callitridis</name>
    <dbReference type="NCBI Taxonomy" id="648753"/>
    <lineage>
        <taxon>Bacteria</taxon>
        <taxon>Bacillati</taxon>
        <taxon>Actinomycetota</taxon>
        <taxon>Actinomycetes</taxon>
        <taxon>Mycobacteriales</taxon>
        <taxon>Nocardiaceae</taxon>
        <taxon>Nocardia</taxon>
    </lineage>
</organism>
<evidence type="ECO:0000256" key="8">
    <source>
        <dbReference type="SAM" id="MobiDB-lite"/>
    </source>
</evidence>
<keyword evidence="9" id="KW-1133">Transmembrane helix</keyword>
<evidence type="ECO:0000256" key="3">
    <source>
        <dbReference type="ARBA" id="ARBA00022801"/>
    </source>
</evidence>